<dbReference type="AlphaFoldDB" id="A0A4Y4EZ06"/>
<dbReference type="EMBL" id="BJOC01000030">
    <property type="protein sequence ID" value="GED23232.1"/>
    <property type="molecule type" value="Genomic_DNA"/>
</dbReference>
<dbReference type="RefSeq" id="WP_141320721.1">
    <property type="nucleotide sequence ID" value="NZ_BJOC01000030.1"/>
</dbReference>
<evidence type="ECO:0000313" key="2">
    <source>
        <dbReference type="EMBL" id="GED23232.1"/>
    </source>
</evidence>
<keyword evidence="3" id="KW-1185">Reference proteome</keyword>
<dbReference type="SMART" id="SM00855">
    <property type="entry name" value="PGAM"/>
    <property type="match status" value="1"/>
</dbReference>
<dbReference type="CDD" id="cd07067">
    <property type="entry name" value="HP_PGM_like"/>
    <property type="match status" value="1"/>
</dbReference>
<organism evidence="2 3">
    <name type="scientific">Halomonas halmophila</name>
    <dbReference type="NCBI Taxonomy" id="252"/>
    <lineage>
        <taxon>Bacteria</taxon>
        <taxon>Pseudomonadati</taxon>
        <taxon>Pseudomonadota</taxon>
        <taxon>Gammaproteobacteria</taxon>
        <taxon>Oceanospirillales</taxon>
        <taxon>Halomonadaceae</taxon>
        <taxon>Halomonas</taxon>
    </lineage>
</organism>
<sequence>MTSPRTIAALIRHGDYQQLPDTPSAHQPFPLTELGRRQARAACRMLYELLQAEGWQLAEVVDSSALLRAWQTAGYLRDGLATASPGLRVESFMALAERGLGTAANLSAEQIRRVVAADPRCGELPEDWKSNPHFCLPLPGAESLMTAGERVARHLETRMQALAEEASMDSVKLFVGHGAAFRHAAHHLGVLAAEDIPRLSMHHASPVLVERLADGGWRHIAGHWKVRQRDDAHAD</sequence>
<proteinExistence type="predicted"/>
<dbReference type="PANTHER" id="PTHR20935">
    <property type="entry name" value="PHOSPHOGLYCERATE MUTASE-RELATED"/>
    <property type="match status" value="1"/>
</dbReference>
<dbReference type="Gene3D" id="3.40.50.1240">
    <property type="entry name" value="Phosphoglycerate mutase-like"/>
    <property type="match status" value="1"/>
</dbReference>
<reference evidence="2 3" key="1">
    <citation type="submission" date="2019-06" db="EMBL/GenBank/DDBJ databases">
        <title>Whole genome shotgun sequence of Halomonas halmophila NBRC 15537.</title>
        <authorList>
            <person name="Hosoyama A."/>
            <person name="Uohara A."/>
            <person name="Ohji S."/>
            <person name="Ichikawa N."/>
        </authorList>
    </citation>
    <scope>NUCLEOTIDE SEQUENCE [LARGE SCALE GENOMIC DNA]</scope>
    <source>
        <strain evidence="2 3">NBRC 15537</strain>
    </source>
</reference>
<dbReference type="InterPro" id="IPR029033">
    <property type="entry name" value="His_PPase_superfam"/>
</dbReference>
<comment type="caution">
    <text evidence="2">The sequence shown here is derived from an EMBL/GenBank/DDBJ whole genome shotgun (WGS) entry which is preliminary data.</text>
</comment>
<gene>
    <name evidence="2" type="ORF">HHA01_22090</name>
</gene>
<dbReference type="GO" id="GO:0016787">
    <property type="term" value="F:hydrolase activity"/>
    <property type="evidence" value="ECO:0007669"/>
    <property type="project" value="UniProtKB-KW"/>
</dbReference>
<protein>
    <recommendedName>
        <fullName evidence="4">Phosphoglycerate mutase</fullName>
    </recommendedName>
</protein>
<evidence type="ECO:0000313" key="3">
    <source>
        <dbReference type="Proteomes" id="UP000319812"/>
    </source>
</evidence>
<evidence type="ECO:0008006" key="4">
    <source>
        <dbReference type="Google" id="ProtNLM"/>
    </source>
</evidence>
<name>A0A4Y4EZ06_9GAMM</name>
<dbReference type="Pfam" id="PF00300">
    <property type="entry name" value="His_Phos_1"/>
    <property type="match status" value="1"/>
</dbReference>
<dbReference type="PANTHER" id="PTHR20935:SF0">
    <property type="entry name" value="SERINE_THREONINE-PROTEIN PHOSPHATASE PGAM5, MITOCHONDRIAL"/>
    <property type="match status" value="1"/>
</dbReference>
<keyword evidence="1" id="KW-0378">Hydrolase</keyword>
<dbReference type="InterPro" id="IPR013078">
    <property type="entry name" value="His_Pase_superF_clade-1"/>
</dbReference>
<accession>A0A4Y4EZ06</accession>
<dbReference type="InterPro" id="IPR051021">
    <property type="entry name" value="Mito_Ser/Thr_phosphatase"/>
</dbReference>
<dbReference type="Proteomes" id="UP000319812">
    <property type="component" value="Unassembled WGS sequence"/>
</dbReference>
<evidence type="ECO:0000256" key="1">
    <source>
        <dbReference type="ARBA" id="ARBA00022801"/>
    </source>
</evidence>
<dbReference type="OrthoDB" id="9781415at2"/>
<dbReference type="SUPFAM" id="SSF53254">
    <property type="entry name" value="Phosphoglycerate mutase-like"/>
    <property type="match status" value="1"/>
</dbReference>